<dbReference type="EMBL" id="VIVR01000001">
    <property type="protein sequence ID" value="TWE20221.1"/>
    <property type="molecule type" value="Genomic_DNA"/>
</dbReference>
<proteinExistence type="predicted"/>
<dbReference type="RefSeq" id="WP_211785858.1">
    <property type="nucleotide sequence ID" value="NZ_BAAABR010000017.1"/>
</dbReference>
<feature type="transmembrane region" description="Helical" evidence="2">
    <location>
        <begin position="107"/>
        <end position="126"/>
    </location>
</feature>
<evidence type="ECO:0000313" key="4">
    <source>
        <dbReference type="Proteomes" id="UP000318416"/>
    </source>
</evidence>
<feature type="region of interest" description="Disordered" evidence="1">
    <location>
        <begin position="1"/>
        <end position="34"/>
    </location>
</feature>
<sequence>MAAASTSPTTASTEAAGTAATATTASPRAPRLGDRLGRRLPQLLLGLVLYGSSMALMMRAALGVNPWDVLHQGLQRHLGLSMGAWVTITGACVLLLWIPLRQRPGIGTLGNVLILGAAMDLTLGMVATPDGWAARIALLAAGIVLNGLATGLYIGARLGPGPRDGLMTGLHRRTGRSLRLIRTGIEVTVLLLGILLGGTAGVGTVAYALAIGPLAQFFLRWCTVPQSVLQPVPQPVAGSAQESRKG</sequence>
<dbReference type="Proteomes" id="UP000318416">
    <property type="component" value="Unassembled WGS sequence"/>
</dbReference>
<dbReference type="PANTHER" id="PTHR40078">
    <property type="entry name" value="INTEGRAL MEMBRANE PROTEIN-RELATED"/>
    <property type="match status" value="1"/>
</dbReference>
<protein>
    <submittedName>
        <fullName evidence="3">Putative membrane protein YczE</fullName>
    </submittedName>
</protein>
<comment type="caution">
    <text evidence="3">The sequence shown here is derived from an EMBL/GenBank/DDBJ whole genome shotgun (WGS) entry which is preliminary data.</text>
</comment>
<evidence type="ECO:0000256" key="2">
    <source>
        <dbReference type="SAM" id="Phobius"/>
    </source>
</evidence>
<feature type="compositionally biased region" description="Low complexity" evidence="1">
    <location>
        <begin position="1"/>
        <end position="30"/>
    </location>
</feature>
<name>A0A561EX89_9ACTN</name>
<keyword evidence="2" id="KW-1133">Transmembrane helix</keyword>
<keyword evidence="2" id="KW-0812">Transmembrane</keyword>
<keyword evidence="2" id="KW-0472">Membrane</keyword>
<dbReference type="InterPro" id="IPR038750">
    <property type="entry name" value="YczE/YyaS-like"/>
</dbReference>
<dbReference type="PANTHER" id="PTHR40078:SF1">
    <property type="entry name" value="INTEGRAL MEMBRANE PROTEIN"/>
    <property type="match status" value="1"/>
</dbReference>
<evidence type="ECO:0000313" key="3">
    <source>
        <dbReference type="EMBL" id="TWE20221.1"/>
    </source>
</evidence>
<feature type="transmembrane region" description="Helical" evidence="2">
    <location>
        <begin position="187"/>
        <end position="210"/>
    </location>
</feature>
<feature type="transmembrane region" description="Helical" evidence="2">
    <location>
        <begin position="82"/>
        <end position="100"/>
    </location>
</feature>
<evidence type="ECO:0000256" key="1">
    <source>
        <dbReference type="SAM" id="MobiDB-lite"/>
    </source>
</evidence>
<feature type="transmembrane region" description="Helical" evidence="2">
    <location>
        <begin position="43"/>
        <end position="62"/>
    </location>
</feature>
<dbReference type="Pfam" id="PF19700">
    <property type="entry name" value="DUF6198"/>
    <property type="match status" value="1"/>
</dbReference>
<feature type="transmembrane region" description="Helical" evidence="2">
    <location>
        <begin position="132"/>
        <end position="154"/>
    </location>
</feature>
<reference evidence="3 4" key="1">
    <citation type="submission" date="2019-06" db="EMBL/GenBank/DDBJ databases">
        <title>Sequencing the genomes of 1000 actinobacteria strains.</title>
        <authorList>
            <person name="Klenk H.-P."/>
        </authorList>
    </citation>
    <scope>NUCLEOTIDE SEQUENCE [LARGE SCALE GENOMIC DNA]</scope>
    <source>
        <strain evidence="3 4">DSM 41649</strain>
    </source>
</reference>
<accession>A0A561EX89</accession>
<keyword evidence="4" id="KW-1185">Reference proteome</keyword>
<dbReference type="AlphaFoldDB" id="A0A561EX89"/>
<gene>
    <name evidence="3" type="ORF">FB465_5366</name>
</gene>
<organism evidence="3 4">
    <name type="scientific">Kitasatospora atroaurantiaca</name>
    <dbReference type="NCBI Taxonomy" id="285545"/>
    <lineage>
        <taxon>Bacteria</taxon>
        <taxon>Bacillati</taxon>
        <taxon>Actinomycetota</taxon>
        <taxon>Actinomycetes</taxon>
        <taxon>Kitasatosporales</taxon>
        <taxon>Streptomycetaceae</taxon>
        <taxon>Kitasatospora</taxon>
    </lineage>
</organism>